<keyword evidence="3" id="KW-1185">Reference proteome</keyword>
<feature type="region of interest" description="Disordered" evidence="1">
    <location>
        <begin position="1"/>
        <end position="28"/>
    </location>
</feature>
<dbReference type="RefSeq" id="XP_040653625.1">
    <property type="nucleotide sequence ID" value="XM_040803521.1"/>
</dbReference>
<reference evidence="2 3" key="1">
    <citation type="journal article" date="2016" name="Sci. Rep.">
        <title>Insights into Adaptations to a Near-Obligate Nematode Endoparasitic Lifestyle from the Finished Genome of Drechmeria coniospora.</title>
        <authorList>
            <person name="Zhang L."/>
            <person name="Zhou Z."/>
            <person name="Guo Q."/>
            <person name="Fokkens L."/>
            <person name="Miskei M."/>
            <person name="Pocsi I."/>
            <person name="Zhang W."/>
            <person name="Chen M."/>
            <person name="Wang L."/>
            <person name="Sun Y."/>
            <person name="Donzelli B.G."/>
            <person name="Gibson D.M."/>
            <person name="Nelson D.R."/>
            <person name="Luo J.G."/>
            <person name="Rep M."/>
            <person name="Liu H."/>
            <person name="Yang S."/>
            <person name="Wang J."/>
            <person name="Krasnoff S.B."/>
            <person name="Xu Y."/>
            <person name="Molnar I."/>
            <person name="Lin M."/>
        </authorList>
    </citation>
    <scope>NUCLEOTIDE SEQUENCE [LARGE SCALE GENOMIC DNA]</scope>
    <source>
        <strain evidence="2 3">ARSEF 6962</strain>
    </source>
</reference>
<gene>
    <name evidence="2" type="ORF">DCS_06230</name>
</gene>
<dbReference type="Proteomes" id="UP000076580">
    <property type="component" value="Chromosome 03"/>
</dbReference>
<dbReference type="GeneID" id="63718873"/>
<evidence type="ECO:0000313" key="3">
    <source>
        <dbReference type="Proteomes" id="UP000076580"/>
    </source>
</evidence>
<comment type="caution">
    <text evidence="2">The sequence shown here is derived from an EMBL/GenBank/DDBJ whole genome shotgun (WGS) entry which is preliminary data.</text>
</comment>
<protein>
    <submittedName>
        <fullName evidence="2">Uncharacterized protein</fullName>
    </submittedName>
</protein>
<feature type="region of interest" description="Disordered" evidence="1">
    <location>
        <begin position="184"/>
        <end position="219"/>
    </location>
</feature>
<sequence>MASASTMHLASRRESESRDRAASLRGRRCSTRAEVGAGVAGAPVLPCRRVAPTSSPRKVLAHPAPWLPAVCSVILTKGIAWPCRRIGRSPTLCPLPPGQQLRAVAALVVDQPQHRLETRERRNSDGSAPAAPAPATVTVSTLAGPRGARDGPTLAADETLLALLMACRDGGNIGDDMTRVAVSASCSSPHPSRPNGDAWTRRTMRSSTVGPARKGHGSV</sequence>
<dbReference type="InParanoid" id="A0A151GB36"/>
<feature type="region of interest" description="Disordered" evidence="1">
    <location>
        <begin position="116"/>
        <end position="151"/>
    </location>
</feature>
<proteinExistence type="predicted"/>
<accession>A0A151GB36</accession>
<dbReference type="AlphaFoldDB" id="A0A151GB36"/>
<feature type="compositionally biased region" description="Basic and acidic residues" evidence="1">
    <location>
        <begin position="11"/>
        <end position="22"/>
    </location>
</feature>
<evidence type="ECO:0000313" key="2">
    <source>
        <dbReference type="EMBL" id="KYK54273.1"/>
    </source>
</evidence>
<dbReference type="EMBL" id="LAYC01000003">
    <property type="protein sequence ID" value="KYK54273.1"/>
    <property type="molecule type" value="Genomic_DNA"/>
</dbReference>
<organism evidence="2 3">
    <name type="scientific">Drechmeria coniospora</name>
    <name type="common">Nematophagous fungus</name>
    <name type="synonym">Meria coniospora</name>
    <dbReference type="NCBI Taxonomy" id="98403"/>
    <lineage>
        <taxon>Eukaryota</taxon>
        <taxon>Fungi</taxon>
        <taxon>Dikarya</taxon>
        <taxon>Ascomycota</taxon>
        <taxon>Pezizomycotina</taxon>
        <taxon>Sordariomycetes</taxon>
        <taxon>Hypocreomycetidae</taxon>
        <taxon>Hypocreales</taxon>
        <taxon>Ophiocordycipitaceae</taxon>
        <taxon>Drechmeria</taxon>
    </lineage>
</organism>
<evidence type="ECO:0000256" key="1">
    <source>
        <dbReference type="SAM" id="MobiDB-lite"/>
    </source>
</evidence>
<name>A0A151GB36_DRECN</name>